<evidence type="ECO:0000313" key="3">
    <source>
        <dbReference type="Proteomes" id="UP000219621"/>
    </source>
</evidence>
<keyword evidence="3" id="KW-1185">Reference proteome</keyword>
<dbReference type="RefSeq" id="WP_097279662.1">
    <property type="nucleotide sequence ID" value="NZ_OCNJ01000005.1"/>
</dbReference>
<evidence type="ECO:0000259" key="1">
    <source>
        <dbReference type="Pfam" id="PF07693"/>
    </source>
</evidence>
<dbReference type="Pfam" id="PF07693">
    <property type="entry name" value="KAP_NTPase"/>
    <property type="match status" value="1"/>
</dbReference>
<dbReference type="InterPro" id="IPR011646">
    <property type="entry name" value="KAP_P-loop"/>
</dbReference>
<dbReference type="OrthoDB" id="88903at2"/>
<reference evidence="2 3" key="1">
    <citation type="submission" date="2017-09" db="EMBL/GenBank/DDBJ databases">
        <authorList>
            <person name="Ehlers B."/>
            <person name="Leendertz F.H."/>
        </authorList>
    </citation>
    <scope>NUCLEOTIDE SEQUENCE [LARGE SCALE GENOMIC DNA]</scope>
    <source>
        <strain evidence="2 3">USBA 140</strain>
    </source>
</reference>
<dbReference type="SUPFAM" id="SSF52540">
    <property type="entry name" value="P-loop containing nucleoside triphosphate hydrolases"/>
    <property type="match status" value="1"/>
</dbReference>
<gene>
    <name evidence="2" type="ORF">SAMN05421508_105293</name>
</gene>
<organism evidence="2 3">
    <name type="scientific">Caenispirillum bisanense</name>
    <dbReference type="NCBI Taxonomy" id="414052"/>
    <lineage>
        <taxon>Bacteria</taxon>
        <taxon>Pseudomonadati</taxon>
        <taxon>Pseudomonadota</taxon>
        <taxon>Alphaproteobacteria</taxon>
        <taxon>Rhodospirillales</taxon>
        <taxon>Novispirillaceae</taxon>
        <taxon>Caenispirillum</taxon>
    </lineage>
</organism>
<feature type="domain" description="KAP NTPase" evidence="1">
    <location>
        <begin position="26"/>
        <end position="335"/>
    </location>
</feature>
<proteinExistence type="predicted"/>
<accession>A0A286GN09</accession>
<sequence length="453" mass="50309">MRLYPQPLNIADDEGFVREKDLFGRAEYGAKLASFVKAVEGSATVILDGDWGSGKTTFIKMWMGLLRKESIPCVYIDAFSIDHTDSALLAITAEVLDALEEMAEASGAQVEEGRLRHKLINIAALLGPSVARAGLRLATAGLVDLEAFSGISDRLKSATTEVLSEVPDGHVDILEAYRARKKAVAAFRSSFTAYAKSVSQARDDAKLVIVIDELDRCRPSFALEVIESIKHYFDVEGVVFILAMQISQMEASVRLANGNVDAKRYLEKFYHLVARLPARMHEYRHDEVRKYVSFLMAKMVVSVPTDHAKLSEILSNVAHLRKMSFRSLERVVASIALAGLGNIGRDVYQDIVVICAIIRHEDSDFFRKIQSGSASSEDLLEFLSVRRWASRNGEISYYAKYYENLIRALWCPSGSADNREVDLIVQELGRRSDVSGPFRWAASQLDGLSSIGN</sequence>
<dbReference type="Gene3D" id="3.40.50.300">
    <property type="entry name" value="P-loop containing nucleotide triphosphate hydrolases"/>
    <property type="match status" value="1"/>
</dbReference>
<dbReference type="EMBL" id="OCNJ01000005">
    <property type="protein sequence ID" value="SOD96374.1"/>
    <property type="molecule type" value="Genomic_DNA"/>
</dbReference>
<protein>
    <submittedName>
        <fullName evidence="2">KAP family P-loop domain-containing protein</fullName>
    </submittedName>
</protein>
<dbReference type="InterPro" id="IPR027417">
    <property type="entry name" value="P-loop_NTPase"/>
</dbReference>
<dbReference type="Proteomes" id="UP000219621">
    <property type="component" value="Unassembled WGS sequence"/>
</dbReference>
<name>A0A286GN09_9PROT</name>
<dbReference type="AlphaFoldDB" id="A0A286GN09"/>
<evidence type="ECO:0000313" key="2">
    <source>
        <dbReference type="EMBL" id="SOD96374.1"/>
    </source>
</evidence>